<gene>
    <name evidence="2" type="ORF">Selli1_32980</name>
</gene>
<protein>
    <recommendedName>
        <fullName evidence="1">Glycosyltransferase 2-like domain-containing protein</fullName>
    </recommendedName>
</protein>
<dbReference type="InterPro" id="IPR029044">
    <property type="entry name" value="Nucleotide-diphossugar_trans"/>
</dbReference>
<dbReference type="Gene3D" id="3.90.550.10">
    <property type="entry name" value="Spore Coat Polysaccharide Biosynthesis Protein SpsA, Chain A"/>
    <property type="match status" value="1"/>
</dbReference>
<dbReference type="Proteomes" id="UP001145145">
    <property type="component" value="Unassembled WGS sequence"/>
</dbReference>
<reference evidence="2 3" key="1">
    <citation type="journal article" date="2023" name="Int. J. Syst. Evol. Microbiol.">
        <title>Sellimonas catena sp. nov., isolated from human faeces.</title>
        <authorList>
            <person name="Hisatomi A."/>
            <person name="Ohkuma M."/>
            <person name="Sakamoto M."/>
        </authorList>
    </citation>
    <scope>NUCLEOTIDE SEQUENCE [LARGE SCALE GENOMIC DNA]</scope>
    <source>
        <strain evidence="2 3">12EGH17</strain>
    </source>
</reference>
<organism evidence="2 3">
    <name type="scientific">Sellimonas catena</name>
    <dbReference type="NCBI Taxonomy" id="2994035"/>
    <lineage>
        <taxon>Bacteria</taxon>
        <taxon>Bacillati</taxon>
        <taxon>Bacillota</taxon>
        <taxon>Clostridia</taxon>
        <taxon>Lachnospirales</taxon>
        <taxon>Lachnospiraceae</taxon>
        <taxon>Sellimonas</taxon>
    </lineage>
</organism>
<name>A0A9W6C808_9FIRM</name>
<dbReference type="InterPro" id="IPR001173">
    <property type="entry name" value="Glyco_trans_2-like"/>
</dbReference>
<dbReference type="PANTHER" id="PTHR22916">
    <property type="entry name" value="GLYCOSYLTRANSFERASE"/>
    <property type="match status" value="1"/>
</dbReference>
<dbReference type="AlphaFoldDB" id="A0A9W6C808"/>
<feature type="domain" description="Glycosyltransferase 2-like" evidence="1">
    <location>
        <begin position="9"/>
        <end position="168"/>
    </location>
</feature>
<dbReference type="RefSeq" id="WP_281874120.1">
    <property type="nucleotide sequence ID" value="NZ_BSBO01000048.1"/>
</dbReference>
<sequence length="303" mass="35715">MERSKKILILLSTYNGEKYLSEQLDSILNQEGVTIDCLIRDDGSTDRTSEILKKYSDKNKNIKYYLGENIGVVNSFNNLMMRQETNDYEWIAFCDQDDIWLPQKLINAIKQLENLNKKARLYCSNLKVVDKNLKYLSTMKKNPRSINKYKAMVENIATGCTCVFNQQALLLYRRGIGCTMEMHDYWMYLVNIFMGEVVYDPACNILYRQHEKNVVGGKKKKIRKAIKNIINPSINIRRRMLQDFEKTYMENLSNSDRKIIEEIINYNISFAARLKVFLNYHYRGYTWNVTIGFKLRVLLGNLY</sequence>
<proteinExistence type="predicted"/>
<keyword evidence="3" id="KW-1185">Reference proteome</keyword>
<evidence type="ECO:0000313" key="3">
    <source>
        <dbReference type="Proteomes" id="UP001145145"/>
    </source>
</evidence>
<dbReference type="EMBL" id="BSBO01000048">
    <property type="protein sequence ID" value="GLG06124.1"/>
    <property type="molecule type" value="Genomic_DNA"/>
</dbReference>
<comment type="caution">
    <text evidence="2">The sequence shown here is derived from an EMBL/GenBank/DDBJ whole genome shotgun (WGS) entry which is preliminary data.</text>
</comment>
<dbReference type="SUPFAM" id="SSF53448">
    <property type="entry name" value="Nucleotide-diphospho-sugar transferases"/>
    <property type="match status" value="1"/>
</dbReference>
<accession>A0A9W6C808</accession>
<dbReference type="Pfam" id="PF00535">
    <property type="entry name" value="Glycos_transf_2"/>
    <property type="match status" value="1"/>
</dbReference>
<dbReference type="PANTHER" id="PTHR22916:SF3">
    <property type="entry name" value="UDP-GLCNAC:BETAGAL BETA-1,3-N-ACETYLGLUCOSAMINYLTRANSFERASE-LIKE PROTEIN 1"/>
    <property type="match status" value="1"/>
</dbReference>
<evidence type="ECO:0000259" key="1">
    <source>
        <dbReference type="Pfam" id="PF00535"/>
    </source>
</evidence>
<evidence type="ECO:0000313" key="2">
    <source>
        <dbReference type="EMBL" id="GLG06124.1"/>
    </source>
</evidence>
<dbReference type="GO" id="GO:0016758">
    <property type="term" value="F:hexosyltransferase activity"/>
    <property type="evidence" value="ECO:0007669"/>
    <property type="project" value="UniProtKB-ARBA"/>
</dbReference>